<evidence type="ECO:0000313" key="9">
    <source>
        <dbReference type="Proteomes" id="UP000611723"/>
    </source>
</evidence>
<dbReference type="PANTHER" id="PTHR33529:SF6">
    <property type="entry name" value="YJGP_YJGQ FAMILY PERMEASE"/>
    <property type="match status" value="1"/>
</dbReference>
<evidence type="ECO:0000313" key="8">
    <source>
        <dbReference type="EMBL" id="MBK6264215.1"/>
    </source>
</evidence>
<keyword evidence="4 7" id="KW-1133">Transmembrane helix</keyword>
<evidence type="ECO:0000256" key="1">
    <source>
        <dbReference type="ARBA" id="ARBA00004651"/>
    </source>
</evidence>
<dbReference type="PANTHER" id="PTHR33529">
    <property type="entry name" value="SLR0882 PROTEIN-RELATED"/>
    <property type="match status" value="1"/>
</dbReference>
<dbReference type="Proteomes" id="UP000611723">
    <property type="component" value="Unassembled WGS sequence"/>
</dbReference>
<evidence type="ECO:0000256" key="5">
    <source>
        <dbReference type="ARBA" id="ARBA00023136"/>
    </source>
</evidence>
<dbReference type="Pfam" id="PF03739">
    <property type="entry name" value="LptF_LptG"/>
    <property type="match status" value="2"/>
</dbReference>
<organism evidence="8 9">
    <name type="scientific">Marivirga aurantiaca</name>
    <dbReference type="NCBI Taxonomy" id="2802615"/>
    <lineage>
        <taxon>Bacteria</taxon>
        <taxon>Pseudomonadati</taxon>
        <taxon>Bacteroidota</taxon>
        <taxon>Cytophagia</taxon>
        <taxon>Cytophagales</taxon>
        <taxon>Marivirgaceae</taxon>
        <taxon>Marivirga</taxon>
    </lineage>
</organism>
<evidence type="ECO:0000256" key="3">
    <source>
        <dbReference type="ARBA" id="ARBA00022692"/>
    </source>
</evidence>
<keyword evidence="6" id="KW-0175">Coiled coil</keyword>
<evidence type="ECO:0000256" key="2">
    <source>
        <dbReference type="ARBA" id="ARBA00022475"/>
    </source>
</evidence>
<feature type="transmembrane region" description="Helical" evidence="7">
    <location>
        <begin position="12"/>
        <end position="33"/>
    </location>
</feature>
<keyword evidence="3 7" id="KW-0812">Transmembrane</keyword>
<feature type="transmembrane region" description="Helical" evidence="7">
    <location>
        <begin position="99"/>
        <end position="116"/>
    </location>
</feature>
<dbReference type="EMBL" id="JAEQBW010000001">
    <property type="protein sequence ID" value="MBK6264215.1"/>
    <property type="molecule type" value="Genomic_DNA"/>
</dbReference>
<accession>A0A934WWP5</accession>
<keyword evidence="5 7" id="KW-0472">Membrane</keyword>
<comment type="caution">
    <text evidence="8">The sequence shown here is derived from an EMBL/GenBank/DDBJ whole genome shotgun (WGS) entry which is preliminary data.</text>
</comment>
<name>A0A934WWP5_9BACT</name>
<keyword evidence="9" id="KW-1185">Reference proteome</keyword>
<dbReference type="AlphaFoldDB" id="A0A934WWP5"/>
<evidence type="ECO:0000256" key="7">
    <source>
        <dbReference type="SAM" id="Phobius"/>
    </source>
</evidence>
<proteinExistence type="predicted"/>
<sequence>MKKLDKLILKSFIGPFLITFFVVVFILLTQYMLKYFDDFVGKDLGFNVFVELISYFSINMTPIAFPLAVLLSSLMTFGNLGEHFELTAIKSAGISLIRAMRPLFFFVIILTCFVYYSNNYIVPKANLDAYSLLYDIKQKKPSIDIKEGAFYGGIPGYSIKANTKYDDDKSLGDLIIYNHSKGKGNNEVILADSALMYTILGDKYLVMELFDGKSYTEEENTSAASKDKPATFVRNKFQHNKVIFSLASFEMERTDKDLFSSNRLMKNEAELRNDVDSMRRDILESKRNLYLYTPRFFNLHLSEVESIKPESVVKWEEFKKERDSAKMVDAEPLIVTDEKEIIIDSAVIPNKLQRVDESIVQEIKKPKNNMMPEKERFTSPEKKLKPLPSDEAKLKAGTATIQTYDSAIIARVDSAFDAINRGTNMNLLDKPRFAKNRLKGENRRIESREFESNVYGIEANSKLSQAIACIVMFLIGAPLGAIIKKGGLGFPVILSILFFIISYVINTTGIKMGRQGDISNFLAVWASNIILLPFGLFFLRQARNDSRLFELDNYLVFFGKVKGFFTGKKA</sequence>
<gene>
    <name evidence="8" type="ORF">JKA74_04135</name>
</gene>
<feature type="coiled-coil region" evidence="6">
    <location>
        <begin position="261"/>
        <end position="288"/>
    </location>
</feature>
<reference evidence="8" key="1">
    <citation type="submission" date="2021-01" db="EMBL/GenBank/DDBJ databases">
        <title>Marivirga aurantiaca sp. nov., isolated from intertidal surface sediments.</title>
        <authorList>
            <person name="Zhang M."/>
        </authorList>
    </citation>
    <scope>NUCLEOTIDE SEQUENCE</scope>
    <source>
        <strain evidence="8">S37H4</strain>
    </source>
</reference>
<dbReference type="GO" id="GO:0015920">
    <property type="term" value="P:lipopolysaccharide transport"/>
    <property type="evidence" value="ECO:0007669"/>
    <property type="project" value="TreeGrafter"/>
</dbReference>
<comment type="subcellular location">
    <subcellularLocation>
        <location evidence="1">Cell membrane</location>
        <topology evidence="1">Multi-pass membrane protein</topology>
    </subcellularLocation>
</comment>
<evidence type="ECO:0000256" key="4">
    <source>
        <dbReference type="ARBA" id="ARBA00022989"/>
    </source>
</evidence>
<dbReference type="GO" id="GO:0043190">
    <property type="term" value="C:ATP-binding cassette (ABC) transporter complex"/>
    <property type="evidence" value="ECO:0007669"/>
    <property type="project" value="TreeGrafter"/>
</dbReference>
<feature type="transmembrane region" description="Helical" evidence="7">
    <location>
        <begin position="53"/>
        <end position="78"/>
    </location>
</feature>
<feature type="transmembrane region" description="Helical" evidence="7">
    <location>
        <begin position="463"/>
        <end position="481"/>
    </location>
</feature>
<protein>
    <submittedName>
        <fullName evidence="8">LptF/LptG family permease</fullName>
    </submittedName>
</protein>
<dbReference type="RefSeq" id="WP_201429887.1">
    <property type="nucleotide sequence ID" value="NZ_JAEQBW010000001.1"/>
</dbReference>
<feature type="transmembrane region" description="Helical" evidence="7">
    <location>
        <begin position="518"/>
        <end position="539"/>
    </location>
</feature>
<dbReference type="InterPro" id="IPR005495">
    <property type="entry name" value="LptG/LptF_permease"/>
</dbReference>
<keyword evidence="2" id="KW-1003">Cell membrane</keyword>
<evidence type="ECO:0000256" key="6">
    <source>
        <dbReference type="SAM" id="Coils"/>
    </source>
</evidence>
<feature type="transmembrane region" description="Helical" evidence="7">
    <location>
        <begin position="488"/>
        <end position="506"/>
    </location>
</feature>